<reference evidence="3 4" key="1">
    <citation type="submission" date="2019-03" db="EMBL/GenBank/DDBJ databases">
        <title>Draft genome sequences of novel Actinobacteria.</title>
        <authorList>
            <person name="Sahin N."/>
            <person name="Ay H."/>
            <person name="Saygin H."/>
        </authorList>
    </citation>
    <scope>NUCLEOTIDE SEQUENCE [LARGE SCALE GENOMIC DNA]</scope>
    <source>
        <strain evidence="3 4">5K548</strain>
    </source>
</reference>
<feature type="region of interest" description="Disordered" evidence="1">
    <location>
        <begin position="44"/>
        <end position="113"/>
    </location>
</feature>
<gene>
    <name evidence="3" type="ORF">E1202_01170</name>
</gene>
<sequence length="322" mass="33524">MKGWIHRPLPGRSSNVRSACARPSAVSQLRAVLFSSFRDARLMHADPESSTSRFGYGGQPPRDPPESANSDPKPPWANKWAGQRLARIPFPRGATGPGPARPTKQKRVRKTGSALGKDPTMLKRIRTVGAATALLGGTLLIAGCSGQAATNSPAGLSNSGPQAVNAAGLGTAQGDDVSASHCSATDFQIKLQAQPNPNQYLLTMTNTSDEACELGGWVNLTPTNMANEPIEEVAGENVEIPGGPQDITLEPGRTAFAGVHAELGDRGDSNTYVTSGFIASPADMSGSVNAPVNGLNNEPVTEIPLKSLQVGTLQPSAQGVLF</sequence>
<feature type="domain" description="DUF4232" evidence="2">
    <location>
        <begin position="182"/>
        <end position="312"/>
    </location>
</feature>
<organism evidence="3 4">
    <name type="scientific">Saccharopolyspora karakumensis</name>
    <dbReference type="NCBI Taxonomy" id="2530386"/>
    <lineage>
        <taxon>Bacteria</taxon>
        <taxon>Bacillati</taxon>
        <taxon>Actinomycetota</taxon>
        <taxon>Actinomycetes</taxon>
        <taxon>Pseudonocardiales</taxon>
        <taxon>Pseudonocardiaceae</taxon>
        <taxon>Saccharopolyspora</taxon>
    </lineage>
</organism>
<comment type="caution">
    <text evidence="3">The sequence shown here is derived from an EMBL/GenBank/DDBJ whole genome shotgun (WGS) entry which is preliminary data.</text>
</comment>
<dbReference type="Pfam" id="PF14016">
    <property type="entry name" value="DUF4232"/>
    <property type="match status" value="1"/>
</dbReference>
<dbReference type="InterPro" id="IPR025326">
    <property type="entry name" value="DUF4232"/>
</dbReference>
<dbReference type="EMBL" id="SMLA01000001">
    <property type="protein sequence ID" value="TDD93269.1"/>
    <property type="molecule type" value="Genomic_DNA"/>
</dbReference>
<evidence type="ECO:0000259" key="2">
    <source>
        <dbReference type="Pfam" id="PF14016"/>
    </source>
</evidence>
<dbReference type="AlphaFoldDB" id="A0A4R5C3V8"/>
<feature type="compositionally biased region" description="Low complexity" evidence="1">
    <location>
        <begin position="91"/>
        <end position="102"/>
    </location>
</feature>
<proteinExistence type="predicted"/>
<keyword evidence="4" id="KW-1185">Reference proteome</keyword>
<evidence type="ECO:0000313" key="4">
    <source>
        <dbReference type="Proteomes" id="UP000294723"/>
    </source>
</evidence>
<evidence type="ECO:0000313" key="3">
    <source>
        <dbReference type="EMBL" id="TDD93269.1"/>
    </source>
</evidence>
<dbReference type="Proteomes" id="UP000294723">
    <property type="component" value="Unassembled WGS sequence"/>
</dbReference>
<accession>A0A4R5C3V8</accession>
<name>A0A4R5C3V8_9PSEU</name>
<protein>
    <submittedName>
        <fullName evidence="3">DUF4232 domain-containing protein</fullName>
    </submittedName>
</protein>
<evidence type="ECO:0000256" key="1">
    <source>
        <dbReference type="SAM" id="MobiDB-lite"/>
    </source>
</evidence>